<dbReference type="OrthoDB" id="417450at2759"/>
<dbReference type="InterPro" id="IPR003103">
    <property type="entry name" value="BAG_domain"/>
</dbReference>
<feature type="coiled-coil region" evidence="3">
    <location>
        <begin position="160"/>
        <end position="187"/>
    </location>
</feature>
<dbReference type="GO" id="GO:0005634">
    <property type="term" value="C:nucleus"/>
    <property type="evidence" value="ECO:0007669"/>
    <property type="project" value="TreeGrafter"/>
</dbReference>
<dbReference type="GO" id="GO:0050821">
    <property type="term" value="P:protein stabilization"/>
    <property type="evidence" value="ECO:0007669"/>
    <property type="project" value="TreeGrafter"/>
</dbReference>
<evidence type="ECO:0000256" key="1">
    <source>
        <dbReference type="ARBA" id="ARBA00022374"/>
    </source>
</evidence>
<dbReference type="WBParaSite" id="ECPE_0001070601-mRNA-1">
    <property type="protein sequence ID" value="ECPE_0001070601-mRNA-1"/>
    <property type="gene ID" value="ECPE_0001070601"/>
</dbReference>
<dbReference type="InterPro" id="IPR029071">
    <property type="entry name" value="Ubiquitin-like_domsf"/>
</dbReference>
<dbReference type="GO" id="GO:0051087">
    <property type="term" value="F:protein-folding chaperone binding"/>
    <property type="evidence" value="ECO:0007669"/>
    <property type="project" value="InterPro"/>
</dbReference>
<dbReference type="Pfam" id="PF02179">
    <property type="entry name" value="BAG"/>
    <property type="match status" value="1"/>
</dbReference>
<evidence type="ECO:0000256" key="3">
    <source>
        <dbReference type="SAM" id="Coils"/>
    </source>
</evidence>
<protein>
    <recommendedName>
        <fullName evidence="1">BAG family molecular chaperone regulator 1</fullName>
    </recommendedName>
</protein>
<evidence type="ECO:0000259" key="4">
    <source>
        <dbReference type="PROSITE" id="PS50053"/>
    </source>
</evidence>
<dbReference type="Proteomes" id="UP000272942">
    <property type="component" value="Unassembled WGS sequence"/>
</dbReference>
<evidence type="ECO:0000313" key="6">
    <source>
        <dbReference type="Proteomes" id="UP000272942"/>
    </source>
</evidence>
<sequence length="188" mass="20646">MASDPLTVTAVFNGQSSKLTLDSGPDSPVSSLMFLVQKQLRIPTDKQRLIFKGRSLLDPEATLSTCGIRNGAKIMILGSVEQIDPNEVSKLKAARSTSDSISAELDKLRSECADLSIMPKADIDSRLKATLGLLEQCMGCLESLDSVRLPYDSEAERKERKQLVDSIQDLMVKADDLKNKLMKSRDSQ</sequence>
<dbReference type="InterPro" id="IPR039773">
    <property type="entry name" value="BAG_chaperone_regulator"/>
</dbReference>
<name>A0A183AUN9_9TREM</name>
<dbReference type="SUPFAM" id="SSF63491">
    <property type="entry name" value="BAG domain"/>
    <property type="match status" value="1"/>
</dbReference>
<dbReference type="Gene3D" id="3.10.20.90">
    <property type="entry name" value="Phosphatidylinositol 3-kinase Catalytic Subunit, Chain A, domain 1"/>
    <property type="match status" value="1"/>
</dbReference>
<dbReference type="AlphaFoldDB" id="A0A183AUN9"/>
<keyword evidence="3" id="KW-0175">Coiled coil</keyword>
<reference evidence="7" key="1">
    <citation type="submission" date="2016-06" db="UniProtKB">
        <authorList>
            <consortium name="WormBaseParasite"/>
        </authorList>
    </citation>
    <scope>IDENTIFICATION</scope>
</reference>
<dbReference type="Pfam" id="PF00240">
    <property type="entry name" value="ubiquitin"/>
    <property type="match status" value="1"/>
</dbReference>
<proteinExistence type="predicted"/>
<evidence type="ECO:0000313" key="7">
    <source>
        <dbReference type="WBParaSite" id="ECPE_0001070601-mRNA-1"/>
    </source>
</evidence>
<dbReference type="GO" id="GO:0000774">
    <property type="term" value="F:adenyl-nucleotide exchange factor activity"/>
    <property type="evidence" value="ECO:0007669"/>
    <property type="project" value="TreeGrafter"/>
</dbReference>
<accession>A0A183AUN9</accession>
<evidence type="ECO:0000256" key="2">
    <source>
        <dbReference type="ARBA" id="ARBA00023186"/>
    </source>
</evidence>
<dbReference type="SMART" id="SM00213">
    <property type="entry name" value="UBQ"/>
    <property type="match status" value="1"/>
</dbReference>
<dbReference type="GO" id="GO:0016020">
    <property type="term" value="C:membrane"/>
    <property type="evidence" value="ECO:0007669"/>
    <property type="project" value="TreeGrafter"/>
</dbReference>
<dbReference type="InterPro" id="IPR036533">
    <property type="entry name" value="BAG_dom_sf"/>
</dbReference>
<dbReference type="PROSITE" id="PS50053">
    <property type="entry name" value="UBIQUITIN_2"/>
    <property type="match status" value="1"/>
</dbReference>
<gene>
    <name evidence="5" type="ORF">ECPE_LOCUS10674</name>
</gene>
<dbReference type="Gene3D" id="1.20.58.120">
    <property type="entry name" value="BAG domain"/>
    <property type="match status" value="1"/>
</dbReference>
<dbReference type="InterPro" id="IPR000626">
    <property type="entry name" value="Ubiquitin-like_dom"/>
</dbReference>
<evidence type="ECO:0000313" key="5">
    <source>
        <dbReference type="EMBL" id="VDP87440.1"/>
    </source>
</evidence>
<organism evidence="7">
    <name type="scientific">Echinostoma caproni</name>
    <dbReference type="NCBI Taxonomy" id="27848"/>
    <lineage>
        <taxon>Eukaryota</taxon>
        <taxon>Metazoa</taxon>
        <taxon>Spiralia</taxon>
        <taxon>Lophotrochozoa</taxon>
        <taxon>Platyhelminthes</taxon>
        <taxon>Trematoda</taxon>
        <taxon>Digenea</taxon>
        <taxon>Plagiorchiida</taxon>
        <taxon>Echinostomata</taxon>
        <taxon>Echinostomatoidea</taxon>
        <taxon>Echinostomatidae</taxon>
        <taxon>Echinostoma</taxon>
    </lineage>
</organism>
<feature type="domain" description="Ubiquitin-like" evidence="4">
    <location>
        <begin position="6"/>
        <end position="77"/>
    </location>
</feature>
<dbReference type="EMBL" id="UZAN01049478">
    <property type="protein sequence ID" value="VDP87440.1"/>
    <property type="molecule type" value="Genomic_DNA"/>
</dbReference>
<dbReference type="SUPFAM" id="SSF54236">
    <property type="entry name" value="Ubiquitin-like"/>
    <property type="match status" value="1"/>
</dbReference>
<keyword evidence="6" id="KW-1185">Reference proteome</keyword>
<dbReference type="PANTHER" id="PTHR12329:SF16">
    <property type="entry name" value="BAG FAMILY MOLECULAR CHAPERONE REGULATOR 1"/>
    <property type="match status" value="1"/>
</dbReference>
<dbReference type="GO" id="GO:0005829">
    <property type="term" value="C:cytosol"/>
    <property type="evidence" value="ECO:0007669"/>
    <property type="project" value="TreeGrafter"/>
</dbReference>
<dbReference type="PANTHER" id="PTHR12329">
    <property type="entry name" value="BCL2-ASSOCIATED ATHANOGENE"/>
    <property type="match status" value="1"/>
</dbReference>
<keyword evidence="2" id="KW-0143">Chaperone</keyword>
<reference evidence="5 6" key="2">
    <citation type="submission" date="2018-11" db="EMBL/GenBank/DDBJ databases">
        <authorList>
            <consortium name="Pathogen Informatics"/>
        </authorList>
    </citation>
    <scope>NUCLEOTIDE SEQUENCE [LARGE SCALE GENOMIC DNA]</scope>
    <source>
        <strain evidence="5 6">Egypt</strain>
    </source>
</reference>